<dbReference type="AlphaFoldDB" id="A0A2T3YV66"/>
<reference evidence="1 2" key="1">
    <citation type="submission" date="2016-07" db="EMBL/GenBank/DDBJ databases">
        <title>Multiple horizontal gene transfer events from other fungi enriched the ability of initially mycotrophic Trichoderma (Ascomycota) to feed on dead plant biomass.</title>
        <authorList>
            <consortium name="DOE Joint Genome Institute"/>
            <person name="Aerts A."/>
            <person name="Atanasova L."/>
            <person name="Chenthamara K."/>
            <person name="Zhang J."/>
            <person name="Grujic M."/>
            <person name="Henrissat B."/>
            <person name="Kuo A."/>
            <person name="Salamov A."/>
            <person name="Lipzen A."/>
            <person name="Labutti K."/>
            <person name="Barry K."/>
            <person name="Miao Y."/>
            <person name="Rahimi M.J."/>
            <person name="Shen Q."/>
            <person name="Grigoriev I.V."/>
            <person name="Kubicek C.P."/>
            <person name="Druzhinina I.S."/>
        </authorList>
    </citation>
    <scope>NUCLEOTIDE SEQUENCE [LARGE SCALE GENOMIC DNA]</scope>
    <source>
        <strain evidence="1 2">CBS 433.97</strain>
    </source>
</reference>
<sequence>MNRDSRLRPPSGAGLTTPVKSVCIKEISARTRHKMLAADWPVLSPSSSSSHDNCRKYYVIYPGCKCASIGFSLVVYLHSYTDIGACNVLVHVLRVIVIKRRWLGG</sequence>
<proteinExistence type="predicted"/>
<gene>
    <name evidence="1" type="ORF">M441DRAFT_150941</name>
</gene>
<dbReference type="EMBL" id="KZ679270">
    <property type="protein sequence ID" value="PTB36460.1"/>
    <property type="molecule type" value="Genomic_DNA"/>
</dbReference>
<organism evidence="1 2">
    <name type="scientific">Trichoderma asperellum (strain ATCC 204424 / CBS 433.97 / NBRC 101777)</name>
    <dbReference type="NCBI Taxonomy" id="1042311"/>
    <lineage>
        <taxon>Eukaryota</taxon>
        <taxon>Fungi</taxon>
        <taxon>Dikarya</taxon>
        <taxon>Ascomycota</taxon>
        <taxon>Pezizomycotina</taxon>
        <taxon>Sordariomycetes</taxon>
        <taxon>Hypocreomycetidae</taxon>
        <taxon>Hypocreales</taxon>
        <taxon>Hypocreaceae</taxon>
        <taxon>Trichoderma</taxon>
    </lineage>
</organism>
<name>A0A2T3YV66_TRIA4</name>
<dbReference type="Proteomes" id="UP000240493">
    <property type="component" value="Unassembled WGS sequence"/>
</dbReference>
<evidence type="ECO:0000313" key="2">
    <source>
        <dbReference type="Proteomes" id="UP000240493"/>
    </source>
</evidence>
<keyword evidence="2" id="KW-1185">Reference proteome</keyword>
<evidence type="ECO:0000313" key="1">
    <source>
        <dbReference type="EMBL" id="PTB36460.1"/>
    </source>
</evidence>
<accession>A0A2T3YV66</accession>
<dbReference type="OrthoDB" id="10374573at2759"/>
<protein>
    <submittedName>
        <fullName evidence="1">Uncharacterized protein</fullName>
    </submittedName>
</protein>